<dbReference type="GO" id="GO:0006814">
    <property type="term" value="P:sodium ion transport"/>
    <property type="evidence" value="ECO:0007669"/>
    <property type="project" value="UniProtKB-UniRule"/>
</dbReference>
<dbReference type="KEGG" id="ttz:FHG85_04260"/>
<evidence type="ECO:0000256" key="6">
    <source>
        <dbReference type="ARBA" id="ARBA00023075"/>
    </source>
</evidence>
<gene>
    <name evidence="8" type="primary">nqrA</name>
    <name evidence="12" type="ORF">FHG85_04260</name>
</gene>
<dbReference type="NCBIfam" id="NF003761">
    <property type="entry name" value="PRK05352.1-4"/>
    <property type="match status" value="1"/>
</dbReference>
<dbReference type="EC" id="7.2.1.1" evidence="8"/>
<comment type="catalytic activity">
    <reaction evidence="8">
        <text>a ubiquinone + n Na(+)(in) + NADH + H(+) = a ubiquinol + n Na(+)(out) + NAD(+)</text>
        <dbReference type="Rhea" id="RHEA:47748"/>
        <dbReference type="Rhea" id="RHEA-COMP:9565"/>
        <dbReference type="Rhea" id="RHEA-COMP:9566"/>
        <dbReference type="ChEBI" id="CHEBI:15378"/>
        <dbReference type="ChEBI" id="CHEBI:16389"/>
        <dbReference type="ChEBI" id="CHEBI:17976"/>
        <dbReference type="ChEBI" id="CHEBI:29101"/>
        <dbReference type="ChEBI" id="CHEBI:57540"/>
        <dbReference type="ChEBI" id="CHEBI:57945"/>
        <dbReference type="EC" id="7.2.1.1"/>
    </reaction>
</comment>
<evidence type="ECO:0000259" key="10">
    <source>
        <dbReference type="Pfam" id="PF11973"/>
    </source>
</evidence>
<sequence>MSKVIKIKRGLNIPLKGSAEKVLVRLDKAEYYGVKPIDFPGLVPKLDVKVGDRVKAGSPLFHDKYNPEIVFTSPINGEVVEVRRGERRTILEVVVKTENGETEYEEFGAASPDSLSRDDVVEKLLKSGLWPYIKQRPYGIVANPNDNPKAIFISCFDTSPLAPDLDFAVQGEEEAFQVGIDALRKLTTGAIHLGLNADYPPANAFLKAKGVEHHYFTGPHPAGNVGIQIHHIDPIAKGEVVWTINPLDVIIIGRLFLKGIYDATKVIALAGSEVIKPRYYKLISGANIDSVVKDNINTDTDVRIISGNVLTGTRVDKNGFVGFYDNMISVIPEGNKYEFMGWIAPGVNKHSASRTFLSKLIPGKKFRLNTNMHGGHRAYVLTGQYEKVLPMDIYPVHLIKAILANDIDKMEQLGIYEVVEEDMALCEYVCASKTEVQAILRNGINTMIKELS</sequence>
<accession>A0A7D3XYW5</accession>
<dbReference type="GO" id="GO:0016655">
    <property type="term" value="F:oxidoreductase activity, acting on NAD(P)H, quinone or similar compound as acceptor"/>
    <property type="evidence" value="ECO:0007669"/>
    <property type="project" value="UniProtKB-UniRule"/>
</dbReference>
<dbReference type="PANTHER" id="PTHR37839">
    <property type="entry name" value="NA(+)-TRANSLOCATING NADH-QUINONE REDUCTASE SUBUNIT A"/>
    <property type="match status" value="1"/>
</dbReference>
<keyword evidence="13" id="KW-1185">Reference proteome</keyword>
<reference evidence="12 13" key="1">
    <citation type="submission" date="2019-07" db="EMBL/GenBank/DDBJ databases">
        <title>Thalassofilum flectens gen. nov., sp. nov., a novel moderate thermophilic anaerobe from a shallow sea hot spring in Kunashir Island (Russia), representing a new family in the order Bacteroidales, and proposal of Thalassofilacea fam. nov.</title>
        <authorList>
            <person name="Kochetkova T.V."/>
            <person name="Podosokorskaya O.A."/>
            <person name="Novikov A."/>
            <person name="Elcheninov A.G."/>
            <person name="Toshchakov S.V."/>
            <person name="Kublanov I.V."/>
        </authorList>
    </citation>
    <scope>NUCLEOTIDE SEQUENCE [LARGE SCALE GENOMIC DNA]</scope>
    <source>
        <strain evidence="12 13">38-H</strain>
    </source>
</reference>
<evidence type="ECO:0000256" key="3">
    <source>
        <dbReference type="ARBA" id="ARBA00023027"/>
    </source>
</evidence>
<keyword evidence="3 8" id="KW-0520">NAD</keyword>
<evidence type="ECO:0000256" key="5">
    <source>
        <dbReference type="ARBA" id="ARBA00023065"/>
    </source>
</evidence>
<evidence type="ECO:0000256" key="2">
    <source>
        <dbReference type="ARBA" id="ARBA00022967"/>
    </source>
</evidence>
<comment type="function">
    <text evidence="8">NQR complex catalyzes the reduction of ubiquinone-1 to ubiquinol by two successive reactions, coupled with the transport of Na(+) ions from the cytoplasm to the periplasm. NqrA to NqrE are probably involved in the second step, the conversion of ubisemiquinone to ubiquinol.</text>
</comment>
<dbReference type="AlphaFoldDB" id="A0A7D3XYW5"/>
<keyword evidence="7 8" id="KW-0739">Sodium transport</keyword>
<evidence type="ECO:0000256" key="7">
    <source>
        <dbReference type="ARBA" id="ARBA00023201"/>
    </source>
</evidence>
<dbReference type="PANTHER" id="PTHR37839:SF1">
    <property type="entry name" value="NA(+)-TRANSLOCATING NADH-QUINONE REDUCTASE SUBUNIT A"/>
    <property type="match status" value="1"/>
</dbReference>
<keyword evidence="6 8" id="KW-0830">Ubiquinone</keyword>
<dbReference type="NCBIfam" id="TIGR01936">
    <property type="entry name" value="nqrA"/>
    <property type="match status" value="1"/>
</dbReference>
<feature type="domain" description="NqrA second alpha/beta" evidence="11">
    <location>
        <begin position="115"/>
        <end position="259"/>
    </location>
</feature>
<keyword evidence="2 8" id="KW-1278">Translocase</keyword>
<organism evidence="12 13">
    <name type="scientific">Tenuifilum thalassicum</name>
    <dbReference type="NCBI Taxonomy" id="2590900"/>
    <lineage>
        <taxon>Bacteria</taxon>
        <taxon>Pseudomonadati</taxon>
        <taxon>Bacteroidota</taxon>
        <taxon>Bacteroidia</taxon>
        <taxon>Bacteroidales</taxon>
        <taxon>Tenuifilaceae</taxon>
        <taxon>Tenuifilum</taxon>
    </lineage>
</organism>
<evidence type="ECO:0000259" key="9">
    <source>
        <dbReference type="Pfam" id="PF05896"/>
    </source>
</evidence>
<comment type="similarity">
    <text evidence="8">Belongs to the NqrA family.</text>
</comment>
<dbReference type="EMBL" id="CP041345">
    <property type="protein sequence ID" value="QKG79513.1"/>
    <property type="molecule type" value="Genomic_DNA"/>
</dbReference>
<dbReference type="Pfam" id="PF05896">
    <property type="entry name" value="NQRA_N"/>
    <property type="match status" value="1"/>
</dbReference>
<feature type="domain" description="Na(+)-translocating NADH-quinone reductase subunit A C-terminal" evidence="10">
    <location>
        <begin position="266"/>
        <end position="315"/>
    </location>
</feature>
<proteinExistence type="inferred from homology"/>
<dbReference type="Pfam" id="PF11973">
    <property type="entry name" value="NQRA_SLBB"/>
    <property type="match status" value="1"/>
</dbReference>
<name>A0A7D3XYW5_9BACT</name>
<keyword evidence="1 8" id="KW-0813">Transport</keyword>
<dbReference type="RefSeq" id="WP_173073320.1">
    <property type="nucleotide sequence ID" value="NZ_CP041345.1"/>
</dbReference>
<dbReference type="InterPro" id="IPR008703">
    <property type="entry name" value="NqrA"/>
</dbReference>
<keyword evidence="4 8" id="KW-0915">Sodium</keyword>
<dbReference type="HAMAP" id="MF_00425">
    <property type="entry name" value="NqrA"/>
    <property type="match status" value="1"/>
</dbReference>
<evidence type="ECO:0000259" key="11">
    <source>
        <dbReference type="Pfam" id="PF24836"/>
    </source>
</evidence>
<dbReference type="Pfam" id="PF24836">
    <property type="entry name" value="NQRA_2nd"/>
    <property type="match status" value="1"/>
</dbReference>
<evidence type="ECO:0000256" key="4">
    <source>
        <dbReference type="ARBA" id="ARBA00023053"/>
    </source>
</evidence>
<comment type="subunit">
    <text evidence="8">Composed of six subunits; NqrA, NqrB, NqrC, NqrD, NqrE and NqrF.</text>
</comment>
<dbReference type="InterPro" id="IPR056147">
    <property type="entry name" value="NQRA_N"/>
</dbReference>
<evidence type="ECO:0000313" key="13">
    <source>
        <dbReference type="Proteomes" id="UP000500961"/>
    </source>
</evidence>
<dbReference type="Proteomes" id="UP000500961">
    <property type="component" value="Chromosome"/>
</dbReference>
<evidence type="ECO:0000256" key="1">
    <source>
        <dbReference type="ARBA" id="ARBA00022448"/>
    </source>
</evidence>
<dbReference type="InterPro" id="IPR022615">
    <property type="entry name" value="NqrA_C_domain"/>
</dbReference>
<keyword evidence="5 8" id="KW-0406">Ion transport</keyword>
<protein>
    <recommendedName>
        <fullName evidence="8">Na(+)-translocating NADH-quinone reductase subunit A</fullName>
        <shortName evidence="8">Na(+)-NQR subunit A</shortName>
        <shortName evidence="8">Na(+)-translocating NQR subunit A</shortName>
        <ecNumber evidence="8">7.2.1.1</ecNumber>
    </recommendedName>
    <alternativeName>
        <fullName evidence="8">NQR complex subunit A</fullName>
    </alternativeName>
    <alternativeName>
        <fullName evidence="8">NQR-1 subunit A</fullName>
    </alternativeName>
</protein>
<feature type="domain" description="NqrA N-terminal barrel-sandwich hybrid" evidence="9">
    <location>
        <begin position="5"/>
        <end position="97"/>
    </location>
</feature>
<evidence type="ECO:0000313" key="12">
    <source>
        <dbReference type="EMBL" id="QKG79513.1"/>
    </source>
</evidence>
<dbReference type="InterPro" id="IPR056148">
    <property type="entry name" value="NQRA_2nd"/>
</dbReference>
<evidence type="ECO:0000256" key="8">
    <source>
        <dbReference type="HAMAP-Rule" id="MF_00425"/>
    </source>
</evidence>